<evidence type="ECO:0000256" key="4">
    <source>
        <dbReference type="ARBA" id="ARBA00022679"/>
    </source>
</evidence>
<evidence type="ECO:0000256" key="7">
    <source>
        <dbReference type="ARBA" id="ARBA00022840"/>
    </source>
</evidence>
<proteinExistence type="predicted"/>
<keyword evidence="10" id="KW-0472">Membrane</keyword>
<keyword evidence="6 13" id="KW-0418">Kinase</keyword>
<dbReference type="OrthoDB" id="227596at2"/>
<dbReference type="Gene3D" id="3.30.565.10">
    <property type="entry name" value="Histidine kinase-like ATPase, C-terminal domain"/>
    <property type="match status" value="1"/>
</dbReference>
<dbReference type="InterPro" id="IPR036890">
    <property type="entry name" value="HATPase_C_sf"/>
</dbReference>
<sequence>MRTSGLTGRPWLDELLRGAAFAVLGLLLWWAAPEVAVKWRPDTTDLPPVGTAATIVAAAAGVVLRRRHPMLGLAVTVGALAVGILGTGHTPLGVLLCFCDALYHAVRLGSPRASWTVAGLAAAVAGVTSLVSLVNAGGRAALVTFLNLVLLLAVPVFWALEVRRHAETAEAERERAEQARRLAELDRAAAVGAERARMARDLHDVIAGKLSAIAIQSEAVLSVPDPDPPILRKVLTSVREESVAALTEMRAMIGLLRADGSGDADPRTAPAGLDRLDDLLATARSTGLTVTVEDRRDGGELPAAVDLAAYRIVQEALTNAAKHAPGSAVSVTLARTEGGLVVEVANPLVADAPPGGGTGTGLLGLRERAAAVGGTVEAGPEGDRWRLRAELPVATKVGSRS</sequence>
<dbReference type="AlphaFoldDB" id="A0A1M6RPP0"/>
<feature type="coiled-coil region" evidence="9">
    <location>
        <begin position="159"/>
        <end position="188"/>
    </location>
</feature>
<evidence type="ECO:0000256" key="3">
    <source>
        <dbReference type="ARBA" id="ARBA00022553"/>
    </source>
</evidence>
<evidence type="ECO:0000259" key="12">
    <source>
        <dbReference type="Pfam" id="PF07730"/>
    </source>
</evidence>
<reference evidence="13 14" key="1">
    <citation type="submission" date="2016-11" db="EMBL/GenBank/DDBJ databases">
        <authorList>
            <person name="Jaros S."/>
            <person name="Januszkiewicz K."/>
            <person name="Wedrychowicz H."/>
        </authorList>
    </citation>
    <scope>NUCLEOTIDE SEQUENCE [LARGE SCALE GENOMIC DNA]</scope>
    <source>
        <strain evidence="13 14">DSM 43832</strain>
    </source>
</reference>
<feature type="transmembrane region" description="Helical" evidence="10">
    <location>
        <begin position="70"/>
        <end position="103"/>
    </location>
</feature>
<feature type="transmembrane region" description="Helical" evidence="10">
    <location>
        <begin position="15"/>
        <end position="32"/>
    </location>
</feature>
<dbReference type="EMBL" id="FRAP01000005">
    <property type="protein sequence ID" value="SHK34481.1"/>
    <property type="molecule type" value="Genomic_DNA"/>
</dbReference>
<evidence type="ECO:0000256" key="6">
    <source>
        <dbReference type="ARBA" id="ARBA00022777"/>
    </source>
</evidence>
<dbReference type="InterPro" id="IPR050482">
    <property type="entry name" value="Sensor_HK_TwoCompSys"/>
</dbReference>
<feature type="transmembrane region" description="Helical" evidence="10">
    <location>
        <begin position="44"/>
        <end position="64"/>
    </location>
</feature>
<keyword evidence="5" id="KW-0547">Nucleotide-binding</keyword>
<dbReference type="Pfam" id="PF02518">
    <property type="entry name" value="HATPase_c"/>
    <property type="match status" value="1"/>
</dbReference>
<keyword evidence="9" id="KW-0175">Coiled coil</keyword>
<evidence type="ECO:0000256" key="1">
    <source>
        <dbReference type="ARBA" id="ARBA00000085"/>
    </source>
</evidence>
<dbReference type="STRING" id="1848.SAMN05443637_10599"/>
<organism evidence="13 14">
    <name type="scientific">Pseudonocardia thermophila</name>
    <dbReference type="NCBI Taxonomy" id="1848"/>
    <lineage>
        <taxon>Bacteria</taxon>
        <taxon>Bacillati</taxon>
        <taxon>Actinomycetota</taxon>
        <taxon>Actinomycetes</taxon>
        <taxon>Pseudonocardiales</taxon>
        <taxon>Pseudonocardiaceae</taxon>
        <taxon>Pseudonocardia</taxon>
    </lineage>
</organism>
<gene>
    <name evidence="13" type="ORF">SAMN05443637_10599</name>
</gene>
<dbReference type="Proteomes" id="UP000184363">
    <property type="component" value="Unassembled WGS sequence"/>
</dbReference>
<keyword evidence="8" id="KW-0902">Two-component regulatory system</keyword>
<dbReference type="SUPFAM" id="SSF55874">
    <property type="entry name" value="ATPase domain of HSP90 chaperone/DNA topoisomerase II/histidine kinase"/>
    <property type="match status" value="1"/>
</dbReference>
<dbReference type="InterPro" id="IPR003594">
    <property type="entry name" value="HATPase_dom"/>
</dbReference>
<keyword evidence="10" id="KW-1133">Transmembrane helix</keyword>
<name>A0A1M6RPP0_PSETH</name>
<dbReference type="InterPro" id="IPR011712">
    <property type="entry name" value="Sig_transdc_His_kin_sub3_dim/P"/>
</dbReference>
<dbReference type="PANTHER" id="PTHR24421">
    <property type="entry name" value="NITRATE/NITRITE SENSOR PROTEIN NARX-RELATED"/>
    <property type="match status" value="1"/>
</dbReference>
<dbReference type="PANTHER" id="PTHR24421:SF10">
    <property type="entry name" value="NITRATE_NITRITE SENSOR PROTEIN NARQ"/>
    <property type="match status" value="1"/>
</dbReference>
<keyword evidence="4" id="KW-0808">Transferase</keyword>
<feature type="domain" description="Histidine kinase/HSP90-like ATPase" evidence="11">
    <location>
        <begin position="308"/>
        <end position="392"/>
    </location>
</feature>
<protein>
    <recommendedName>
        <fullName evidence="2">histidine kinase</fullName>
        <ecNumber evidence="2">2.7.13.3</ecNumber>
    </recommendedName>
</protein>
<keyword evidence="7" id="KW-0067">ATP-binding</keyword>
<evidence type="ECO:0000256" key="8">
    <source>
        <dbReference type="ARBA" id="ARBA00023012"/>
    </source>
</evidence>
<dbReference type="EC" id="2.7.13.3" evidence="2"/>
<dbReference type="GO" id="GO:0046983">
    <property type="term" value="F:protein dimerization activity"/>
    <property type="evidence" value="ECO:0007669"/>
    <property type="project" value="InterPro"/>
</dbReference>
<feature type="transmembrane region" description="Helical" evidence="10">
    <location>
        <begin position="140"/>
        <end position="160"/>
    </location>
</feature>
<dbReference type="Gene3D" id="1.20.5.1930">
    <property type="match status" value="1"/>
</dbReference>
<dbReference type="RefSeq" id="WP_073456431.1">
    <property type="nucleotide sequence ID" value="NZ_CALGVN010000013.1"/>
</dbReference>
<dbReference type="GO" id="GO:0005524">
    <property type="term" value="F:ATP binding"/>
    <property type="evidence" value="ECO:0007669"/>
    <property type="project" value="UniProtKB-KW"/>
</dbReference>
<evidence type="ECO:0000313" key="14">
    <source>
        <dbReference type="Proteomes" id="UP000184363"/>
    </source>
</evidence>
<keyword evidence="14" id="KW-1185">Reference proteome</keyword>
<evidence type="ECO:0000256" key="2">
    <source>
        <dbReference type="ARBA" id="ARBA00012438"/>
    </source>
</evidence>
<keyword evidence="3" id="KW-0597">Phosphoprotein</keyword>
<dbReference type="GO" id="GO:0016020">
    <property type="term" value="C:membrane"/>
    <property type="evidence" value="ECO:0007669"/>
    <property type="project" value="InterPro"/>
</dbReference>
<evidence type="ECO:0000259" key="11">
    <source>
        <dbReference type="Pfam" id="PF02518"/>
    </source>
</evidence>
<keyword evidence="10" id="KW-0812">Transmembrane</keyword>
<dbReference type="Pfam" id="PF07730">
    <property type="entry name" value="HisKA_3"/>
    <property type="match status" value="1"/>
</dbReference>
<evidence type="ECO:0000256" key="10">
    <source>
        <dbReference type="SAM" id="Phobius"/>
    </source>
</evidence>
<dbReference type="GO" id="GO:0000155">
    <property type="term" value="F:phosphorelay sensor kinase activity"/>
    <property type="evidence" value="ECO:0007669"/>
    <property type="project" value="InterPro"/>
</dbReference>
<feature type="domain" description="Signal transduction histidine kinase subgroup 3 dimerisation and phosphoacceptor" evidence="12">
    <location>
        <begin position="194"/>
        <end position="259"/>
    </location>
</feature>
<accession>A0A1M6RPP0</accession>
<dbReference type="CDD" id="cd16917">
    <property type="entry name" value="HATPase_UhpB-NarQ-NarX-like"/>
    <property type="match status" value="1"/>
</dbReference>
<feature type="transmembrane region" description="Helical" evidence="10">
    <location>
        <begin position="115"/>
        <end position="134"/>
    </location>
</feature>
<evidence type="ECO:0000313" key="13">
    <source>
        <dbReference type="EMBL" id="SHK34481.1"/>
    </source>
</evidence>
<comment type="catalytic activity">
    <reaction evidence="1">
        <text>ATP + protein L-histidine = ADP + protein N-phospho-L-histidine.</text>
        <dbReference type="EC" id="2.7.13.3"/>
    </reaction>
</comment>
<evidence type="ECO:0000256" key="5">
    <source>
        <dbReference type="ARBA" id="ARBA00022741"/>
    </source>
</evidence>
<evidence type="ECO:0000256" key="9">
    <source>
        <dbReference type="SAM" id="Coils"/>
    </source>
</evidence>